<sequence length="190" mass="21110">MKKLLLCFLLGAPLCPVFAQTSGSFTLTDAVERVISEMPTRLAHLKGDLLANNPEAIDYASLLQLKGADNCTISVFNTPGDTTACWKADLPVIDDFDQAKKAYQETYDALHHARITRLHPGVVYKLEGGFHQADETKQTNSIEFTLDPAGEEFHKVRVQLLLSYTMPEWHLTVQVYEKPGELGMAEASDQ</sequence>
<feature type="signal peptide" evidence="1">
    <location>
        <begin position="1"/>
        <end position="19"/>
    </location>
</feature>
<feature type="chain" id="PRO_5020681570" evidence="1">
    <location>
        <begin position="20"/>
        <end position="190"/>
    </location>
</feature>
<proteinExistence type="predicted"/>
<dbReference type="EMBL" id="SODV01000001">
    <property type="protein sequence ID" value="TDX00708.1"/>
    <property type="molecule type" value="Genomic_DNA"/>
</dbReference>
<evidence type="ECO:0000313" key="2">
    <source>
        <dbReference type="EMBL" id="TDX00708.1"/>
    </source>
</evidence>
<evidence type="ECO:0000256" key="1">
    <source>
        <dbReference type="SAM" id="SignalP"/>
    </source>
</evidence>
<evidence type="ECO:0000313" key="3">
    <source>
        <dbReference type="Proteomes" id="UP000294498"/>
    </source>
</evidence>
<reference evidence="2 3" key="1">
    <citation type="submission" date="2019-03" db="EMBL/GenBank/DDBJ databases">
        <title>Genomic Encyclopedia of Type Strains, Phase IV (KMG-IV): sequencing the most valuable type-strain genomes for metagenomic binning, comparative biology and taxonomic classification.</title>
        <authorList>
            <person name="Goeker M."/>
        </authorList>
    </citation>
    <scope>NUCLEOTIDE SEQUENCE [LARGE SCALE GENOMIC DNA]</scope>
    <source>
        <strain evidence="2 3">DSM 100059</strain>
    </source>
</reference>
<comment type="caution">
    <text evidence="2">The sequence shown here is derived from an EMBL/GenBank/DDBJ whole genome shotgun (WGS) entry which is preliminary data.</text>
</comment>
<dbReference type="Proteomes" id="UP000294498">
    <property type="component" value="Unassembled WGS sequence"/>
</dbReference>
<dbReference type="AlphaFoldDB" id="A0A4R8DS93"/>
<gene>
    <name evidence="2" type="ORF">EDB95_1734</name>
</gene>
<accession>A0A4R8DS93</accession>
<dbReference type="OrthoDB" id="657257at2"/>
<organism evidence="2 3">
    <name type="scientific">Dinghuibacter silviterrae</name>
    <dbReference type="NCBI Taxonomy" id="1539049"/>
    <lineage>
        <taxon>Bacteria</taxon>
        <taxon>Pseudomonadati</taxon>
        <taxon>Bacteroidota</taxon>
        <taxon>Chitinophagia</taxon>
        <taxon>Chitinophagales</taxon>
        <taxon>Chitinophagaceae</taxon>
        <taxon>Dinghuibacter</taxon>
    </lineage>
</organism>
<name>A0A4R8DS93_9BACT</name>
<dbReference type="RefSeq" id="WP_133992613.1">
    <property type="nucleotide sequence ID" value="NZ_SODV01000001.1"/>
</dbReference>
<keyword evidence="3" id="KW-1185">Reference proteome</keyword>
<protein>
    <submittedName>
        <fullName evidence="2">Uncharacterized protein</fullName>
    </submittedName>
</protein>
<keyword evidence="1" id="KW-0732">Signal</keyword>